<keyword evidence="4" id="KW-1185">Reference proteome</keyword>
<proteinExistence type="inferred from homology"/>
<gene>
    <name evidence="3" type="ORF">KFK09_027334</name>
</gene>
<name>A0A8T3AA91_DENNO</name>
<dbReference type="Pfam" id="PF10273">
    <property type="entry name" value="WGG"/>
    <property type="match status" value="1"/>
</dbReference>
<dbReference type="OrthoDB" id="263560at2759"/>
<dbReference type="SMR" id="A0A8T3AA91"/>
<protein>
    <recommendedName>
        <fullName evidence="5">Pre-rRNA-processing protein TSR2 homolog</fullName>
    </recommendedName>
</protein>
<evidence type="ECO:0000256" key="1">
    <source>
        <dbReference type="ARBA" id="ARBA00006524"/>
    </source>
</evidence>
<accession>A0A8T3AA91</accession>
<dbReference type="EMBL" id="JAGYWB010000018">
    <property type="protein sequence ID" value="KAI0493058.1"/>
    <property type="molecule type" value="Genomic_DNA"/>
</dbReference>
<evidence type="ECO:0008006" key="5">
    <source>
        <dbReference type="Google" id="ProtNLM"/>
    </source>
</evidence>
<evidence type="ECO:0000313" key="3">
    <source>
        <dbReference type="EMBL" id="KAI0493058.1"/>
    </source>
</evidence>
<dbReference type="AlphaFoldDB" id="A0A8T3AA91"/>
<evidence type="ECO:0000313" key="4">
    <source>
        <dbReference type="Proteomes" id="UP000829196"/>
    </source>
</evidence>
<dbReference type="PANTHER" id="PTHR21250">
    <property type="entry name" value="PRE-RRNA-PROCESSING PROTEIN TSR2 HOMOLOG"/>
    <property type="match status" value="1"/>
</dbReference>
<evidence type="ECO:0000256" key="2">
    <source>
        <dbReference type="ARBA" id="ARBA00022552"/>
    </source>
</evidence>
<dbReference type="GO" id="GO:0006364">
    <property type="term" value="P:rRNA processing"/>
    <property type="evidence" value="ECO:0007669"/>
    <property type="project" value="UniProtKB-KW"/>
</dbReference>
<reference evidence="3" key="1">
    <citation type="journal article" date="2022" name="Front. Genet.">
        <title>Chromosome-Scale Assembly of the Dendrobium nobile Genome Provides Insights Into the Molecular Mechanism of the Biosynthesis of the Medicinal Active Ingredient of Dendrobium.</title>
        <authorList>
            <person name="Xu Q."/>
            <person name="Niu S.-C."/>
            <person name="Li K.-L."/>
            <person name="Zheng P.-J."/>
            <person name="Zhang X.-J."/>
            <person name="Jia Y."/>
            <person name="Liu Y."/>
            <person name="Niu Y.-X."/>
            <person name="Yu L.-H."/>
            <person name="Chen D.-F."/>
            <person name="Zhang G.-Q."/>
        </authorList>
    </citation>
    <scope>NUCLEOTIDE SEQUENCE</scope>
    <source>
        <tissue evidence="3">Leaf</tissue>
    </source>
</reference>
<organism evidence="3 4">
    <name type="scientific">Dendrobium nobile</name>
    <name type="common">Orchid</name>
    <dbReference type="NCBI Taxonomy" id="94219"/>
    <lineage>
        <taxon>Eukaryota</taxon>
        <taxon>Viridiplantae</taxon>
        <taxon>Streptophyta</taxon>
        <taxon>Embryophyta</taxon>
        <taxon>Tracheophyta</taxon>
        <taxon>Spermatophyta</taxon>
        <taxon>Magnoliopsida</taxon>
        <taxon>Liliopsida</taxon>
        <taxon>Asparagales</taxon>
        <taxon>Orchidaceae</taxon>
        <taxon>Epidendroideae</taxon>
        <taxon>Malaxideae</taxon>
        <taxon>Dendrobiinae</taxon>
        <taxon>Dendrobium</taxon>
    </lineage>
</organism>
<comment type="similarity">
    <text evidence="1">Belongs to the TSR2 family.</text>
</comment>
<dbReference type="Proteomes" id="UP000829196">
    <property type="component" value="Unassembled WGS sequence"/>
</dbReference>
<keyword evidence="2" id="KW-0698">rRNA processing</keyword>
<dbReference type="InterPro" id="IPR019398">
    <property type="entry name" value="Pre-rRNA_process_TSR2"/>
</dbReference>
<sequence length="125" mass="14029">MDPGGCVERCSAMSLESMEVLQEGISLVLSQWSALQMAVRHEWGGRDSRRKCDELAGTLLSWFCQSKAPVSIDDLENVLDENLLLSFNTEIVDGSVEEPSNDQIRRVDILNLIYAKKDRGKLKKT</sequence>
<comment type="caution">
    <text evidence="3">The sequence shown here is derived from an EMBL/GenBank/DDBJ whole genome shotgun (WGS) entry which is preliminary data.</text>
</comment>